<organism evidence="1">
    <name type="scientific">Ixodes ricinus</name>
    <name type="common">Common tick</name>
    <name type="synonym">Acarus ricinus</name>
    <dbReference type="NCBI Taxonomy" id="34613"/>
    <lineage>
        <taxon>Eukaryota</taxon>
        <taxon>Metazoa</taxon>
        <taxon>Ecdysozoa</taxon>
        <taxon>Arthropoda</taxon>
        <taxon>Chelicerata</taxon>
        <taxon>Arachnida</taxon>
        <taxon>Acari</taxon>
        <taxon>Parasitiformes</taxon>
        <taxon>Ixodida</taxon>
        <taxon>Ixodoidea</taxon>
        <taxon>Ixodidae</taxon>
        <taxon>Ixodinae</taxon>
        <taxon>Ixodes</taxon>
    </lineage>
</organism>
<dbReference type="EMBL" id="GIFC01012503">
    <property type="protein sequence ID" value="MXU94586.1"/>
    <property type="molecule type" value="Transcribed_RNA"/>
</dbReference>
<accession>A0A6B0UYB2</accession>
<protein>
    <submittedName>
        <fullName evidence="1">Putative secreted protein</fullName>
    </submittedName>
</protein>
<dbReference type="AlphaFoldDB" id="A0A6B0UYB2"/>
<name>A0A6B0UYB2_IXORI</name>
<proteinExistence type="predicted"/>
<sequence length="166" mass="18101">MLCSGQPVWHVLLVLLQGLLPQLLGRLVAHLLVVLRKEALQRWEEEWQHGQVGRPHQHVVEGTAHRGMEPVRNKGQLGIALAEVRQQREAGPHPAAHIDGLAGCAVRLQQGLLGKVVFHGRFVNQDVAAPAGLHQVLTGHCVPRVGQLPAGLCCQREPVCILAVLH</sequence>
<evidence type="ECO:0000313" key="1">
    <source>
        <dbReference type="EMBL" id="MXU94586.1"/>
    </source>
</evidence>
<reference evidence="1" key="1">
    <citation type="submission" date="2019-12" db="EMBL/GenBank/DDBJ databases">
        <title>An insight into the sialome of adult female Ixodes ricinus ticks feeding for 6 days.</title>
        <authorList>
            <person name="Perner J."/>
            <person name="Ribeiro J.M.C."/>
        </authorList>
    </citation>
    <scope>NUCLEOTIDE SEQUENCE</scope>
    <source>
        <strain evidence="1">Semi-engorged</strain>
        <tissue evidence="1">Salivary glands</tissue>
    </source>
</reference>